<dbReference type="Proteomes" id="UP001500353">
    <property type="component" value="Unassembled WGS sequence"/>
</dbReference>
<comment type="caution">
    <text evidence="1">The sequence shown here is derived from an EMBL/GenBank/DDBJ whole genome shotgun (WGS) entry which is preliminary data.</text>
</comment>
<name>A0ABP9LU73_9FLAO</name>
<protein>
    <recommendedName>
        <fullName evidence="3">DUF4145 domain-containing protein</fullName>
    </recommendedName>
</protein>
<gene>
    <name evidence="1" type="ORF">GCM10023210_06290</name>
</gene>
<evidence type="ECO:0008006" key="3">
    <source>
        <dbReference type="Google" id="ProtNLM"/>
    </source>
</evidence>
<dbReference type="EMBL" id="BAABHX010000001">
    <property type="protein sequence ID" value="GAA5085452.1"/>
    <property type="molecule type" value="Genomic_DNA"/>
</dbReference>
<dbReference type="RefSeq" id="WP_345200254.1">
    <property type="nucleotide sequence ID" value="NZ_BAABHX010000001.1"/>
</dbReference>
<organism evidence="1 2">
    <name type="scientific">Chryseobacterium ginsengisoli</name>
    <dbReference type="NCBI Taxonomy" id="363853"/>
    <lineage>
        <taxon>Bacteria</taxon>
        <taxon>Pseudomonadati</taxon>
        <taxon>Bacteroidota</taxon>
        <taxon>Flavobacteriia</taxon>
        <taxon>Flavobacteriales</taxon>
        <taxon>Weeksellaceae</taxon>
        <taxon>Chryseobacterium group</taxon>
        <taxon>Chryseobacterium</taxon>
    </lineage>
</organism>
<proteinExistence type="predicted"/>
<sequence length="240" mass="27953">MQIEDYIDSLDDFDGLSAKEKIKYVAYFYLISQNVDNFKSSDLLNVFRTLHLTTPNSIPQIISNNCSGTSPLFIKKEEGYAFNRSIRKKLDDEFNLKPLKVTLTNNLFPLELLNNTRGYIEKIGNQAIFCYDYGQYDASLVMIRKLLETLIIEIFEKFKIPNEIKDSDGNFYMLAQLVDNLISNSNWNLGRTTKQYLPKIKKLADTSAHNRRFNAKKSDIDQYKNELRMIIEELLLIVNF</sequence>
<keyword evidence="2" id="KW-1185">Reference proteome</keyword>
<evidence type="ECO:0000313" key="1">
    <source>
        <dbReference type="EMBL" id="GAA5085452.1"/>
    </source>
</evidence>
<accession>A0ABP9LU73</accession>
<reference evidence="2" key="1">
    <citation type="journal article" date="2019" name="Int. J. Syst. Evol. Microbiol.">
        <title>The Global Catalogue of Microorganisms (GCM) 10K type strain sequencing project: providing services to taxonomists for standard genome sequencing and annotation.</title>
        <authorList>
            <consortium name="The Broad Institute Genomics Platform"/>
            <consortium name="The Broad Institute Genome Sequencing Center for Infectious Disease"/>
            <person name="Wu L."/>
            <person name="Ma J."/>
        </authorList>
    </citation>
    <scope>NUCLEOTIDE SEQUENCE [LARGE SCALE GENOMIC DNA]</scope>
    <source>
        <strain evidence="2">JCM 18019</strain>
    </source>
</reference>
<evidence type="ECO:0000313" key="2">
    <source>
        <dbReference type="Proteomes" id="UP001500353"/>
    </source>
</evidence>